<dbReference type="NCBIfam" id="TIGR00231">
    <property type="entry name" value="small_GTP"/>
    <property type="match status" value="1"/>
</dbReference>
<evidence type="ECO:0000313" key="3">
    <source>
        <dbReference type="Proteomes" id="UP001652625"/>
    </source>
</evidence>
<accession>A0ABM4C386</accession>
<dbReference type="PROSITE" id="PS51420">
    <property type="entry name" value="RHO"/>
    <property type="match status" value="1"/>
</dbReference>
<dbReference type="Proteomes" id="UP001652625">
    <property type="component" value="Chromosome 06"/>
</dbReference>
<gene>
    <name evidence="4" type="primary">LOC100215412</name>
</gene>
<sequence>MSDQKQKADKKVVILGSAEVGKTCLIRRYIENTYAKDISSTIGCSFFLKQWGNKNIALWDTAGQEVFSGLTNFYCRGAHAVILCYSLIDRASFDDIDTRHKRLLDTVSENCIIVLVGTKIDLLNNKINKDFTKRAVLPEEAMAKSLEFMERFQSLKHPKGNLPVFETSSKENIQIKELFEFVFETLEPETCLLSEPYTPKGVITLNSPKVVTKKKCC</sequence>
<dbReference type="PROSITE" id="PS51421">
    <property type="entry name" value="RAS"/>
    <property type="match status" value="1"/>
</dbReference>
<keyword evidence="1" id="KW-0547">Nucleotide-binding</keyword>
<dbReference type="SMART" id="SM00176">
    <property type="entry name" value="RAN"/>
    <property type="match status" value="1"/>
</dbReference>
<organism evidence="3 4">
    <name type="scientific">Hydra vulgaris</name>
    <name type="common">Hydra</name>
    <name type="synonym">Hydra attenuata</name>
    <dbReference type="NCBI Taxonomy" id="6087"/>
    <lineage>
        <taxon>Eukaryota</taxon>
        <taxon>Metazoa</taxon>
        <taxon>Cnidaria</taxon>
        <taxon>Hydrozoa</taxon>
        <taxon>Hydroidolina</taxon>
        <taxon>Anthoathecata</taxon>
        <taxon>Aplanulata</taxon>
        <taxon>Hydridae</taxon>
        <taxon>Hydra</taxon>
    </lineage>
</organism>
<proteinExistence type="predicted"/>
<protein>
    <submittedName>
        <fullName evidence="4">Ras-related protein Rab-20</fullName>
    </submittedName>
</protein>
<dbReference type="PROSITE" id="PS51419">
    <property type="entry name" value="RAB"/>
    <property type="match status" value="1"/>
</dbReference>
<dbReference type="SMART" id="SM00175">
    <property type="entry name" value="RAB"/>
    <property type="match status" value="1"/>
</dbReference>
<dbReference type="InterPro" id="IPR027417">
    <property type="entry name" value="P-loop_NTPase"/>
</dbReference>
<dbReference type="SMART" id="SM00174">
    <property type="entry name" value="RHO"/>
    <property type="match status" value="1"/>
</dbReference>
<dbReference type="CDD" id="cd00154">
    <property type="entry name" value="Rab"/>
    <property type="match status" value="1"/>
</dbReference>
<dbReference type="RefSeq" id="XP_065655992.1">
    <property type="nucleotide sequence ID" value="XM_065799920.1"/>
</dbReference>
<dbReference type="SMART" id="SM00173">
    <property type="entry name" value="RAS"/>
    <property type="match status" value="1"/>
</dbReference>
<dbReference type="PRINTS" id="PR00449">
    <property type="entry name" value="RASTRNSFRMNG"/>
</dbReference>
<dbReference type="SUPFAM" id="SSF52540">
    <property type="entry name" value="P-loop containing nucleoside triphosphate hydrolases"/>
    <property type="match status" value="1"/>
</dbReference>
<keyword evidence="3" id="KW-1185">Reference proteome</keyword>
<evidence type="ECO:0000256" key="2">
    <source>
        <dbReference type="ARBA" id="ARBA00023134"/>
    </source>
</evidence>
<dbReference type="InterPro" id="IPR005225">
    <property type="entry name" value="Small_GTP-bd"/>
</dbReference>
<evidence type="ECO:0000313" key="4">
    <source>
        <dbReference type="RefSeq" id="XP_065655992.1"/>
    </source>
</evidence>
<reference evidence="4" key="1">
    <citation type="submission" date="2025-08" db="UniProtKB">
        <authorList>
            <consortium name="RefSeq"/>
        </authorList>
    </citation>
    <scope>IDENTIFICATION</scope>
</reference>
<dbReference type="Pfam" id="PF00071">
    <property type="entry name" value="Ras"/>
    <property type="match status" value="1"/>
</dbReference>
<evidence type="ECO:0000256" key="1">
    <source>
        <dbReference type="ARBA" id="ARBA00022741"/>
    </source>
</evidence>
<dbReference type="Gene3D" id="3.40.50.300">
    <property type="entry name" value="P-loop containing nucleotide triphosphate hydrolases"/>
    <property type="match status" value="1"/>
</dbReference>
<dbReference type="InterPro" id="IPR001806">
    <property type="entry name" value="Small_GTPase"/>
</dbReference>
<keyword evidence="2" id="KW-0342">GTP-binding</keyword>
<dbReference type="PANTHER" id="PTHR24073">
    <property type="entry name" value="DRAB5-RELATED"/>
    <property type="match status" value="1"/>
</dbReference>
<dbReference type="GeneID" id="100215412"/>
<name>A0ABM4C386_HYDVU</name>